<reference evidence="4 5" key="1">
    <citation type="journal article" date="2013" name="Genome Announc.">
        <title>Draft Genome Sequence of Desulfotignum phosphitoxidans DSM 13687 Strain FiPS-3.</title>
        <authorList>
            <person name="Poehlein A."/>
            <person name="Daniel R."/>
            <person name="Simeonova D.D."/>
        </authorList>
    </citation>
    <scope>NUCLEOTIDE SEQUENCE [LARGE SCALE GENOMIC DNA]</scope>
    <source>
        <strain evidence="4 5">DSM 13687</strain>
    </source>
</reference>
<accession>S0G1Y8</accession>
<feature type="domain" description="NADH:flavin oxidoreductase/NADH oxidase N-terminal" evidence="3">
    <location>
        <begin position="3"/>
        <end position="334"/>
    </location>
</feature>
<dbReference type="InterPro" id="IPR013785">
    <property type="entry name" value="Aldolase_TIM"/>
</dbReference>
<dbReference type="Gene3D" id="3.20.20.70">
    <property type="entry name" value="Aldolase class I"/>
    <property type="match status" value="1"/>
</dbReference>
<evidence type="ECO:0000256" key="2">
    <source>
        <dbReference type="ARBA" id="ARBA00023002"/>
    </source>
</evidence>
<keyword evidence="2" id="KW-0560">Oxidoreductase</keyword>
<dbReference type="GO" id="GO:0016491">
    <property type="term" value="F:oxidoreductase activity"/>
    <property type="evidence" value="ECO:0007669"/>
    <property type="project" value="UniProtKB-KW"/>
</dbReference>
<dbReference type="RefSeq" id="WP_006964073.1">
    <property type="nucleotide sequence ID" value="NZ_APJX01000001.1"/>
</dbReference>
<proteinExistence type="predicted"/>
<dbReference type="CDD" id="cd02803">
    <property type="entry name" value="OYE_like_FMN_family"/>
    <property type="match status" value="1"/>
</dbReference>
<keyword evidence="1" id="KW-0285">Flavoprotein</keyword>
<dbReference type="PANTHER" id="PTHR43656">
    <property type="entry name" value="BINDING OXIDOREDUCTASE, PUTATIVE (AFU_ORTHOLOGUE AFUA_2G08260)-RELATED"/>
    <property type="match status" value="1"/>
</dbReference>
<evidence type="ECO:0000313" key="4">
    <source>
        <dbReference type="EMBL" id="EMS81358.1"/>
    </source>
</evidence>
<dbReference type="AlphaFoldDB" id="S0G1Y8"/>
<protein>
    <submittedName>
        <fullName evidence="4">Putative NADH:flavin oxidoreductase</fullName>
    </submittedName>
</protein>
<dbReference type="GO" id="GO:0010181">
    <property type="term" value="F:FMN binding"/>
    <property type="evidence" value="ECO:0007669"/>
    <property type="project" value="InterPro"/>
</dbReference>
<keyword evidence="5" id="KW-1185">Reference proteome</keyword>
<gene>
    <name evidence="4" type="ORF">Dpo_1c04990</name>
</gene>
<dbReference type="Proteomes" id="UP000014216">
    <property type="component" value="Unassembled WGS sequence"/>
</dbReference>
<dbReference type="InterPro" id="IPR051799">
    <property type="entry name" value="NADH_flavin_oxidoreductase"/>
</dbReference>
<dbReference type="InterPro" id="IPR001155">
    <property type="entry name" value="OxRdtase_FMN_N"/>
</dbReference>
<dbReference type="PANTHER" id="PTHR43656:SF2">
    <property type="entry name" value="BINDING OXIDOREDUCTASE, PUTATIVE (AFU_ORTHOLOGUE AFUA_2G08260)-RELATED"/>
    <property type="match status" value="1"/>
</dbReference>
<sequence length="368" mass="39358">MTDLFDTTQINSMTLANRFVRSATWEGMAADDGAVTSRLTDIVTDLAAGGVGLIISGHSYVLPEGQAGPKQMGIYKDELINGLTSMTDAVHKAGGKMVAQLAHAGTFAAETLTRTPPHVVSVYDGLAKTPRHELTLSDIENLVSAYVRAAERAKEAGFDGVQIHAAHGYLFSQFLSPVYNRRQDAYGGSIENRSRALCDTVAAVRKAVGTDFPVLVKINAQDDVDGGLTLEDSVAAARLLAQAGIDAIEVSGGFLTSKTLSPSRMGINKPEKEAYFEQGAAAYKQALDIPVILVGGIRSLEKAGELVAGGVTDYISMCRPLIREPGLINRWRSGDTRPALCSSDNLCFRPGFRGEGIYCVTEQRENTE</sequence>
<evidence type="ECO:0000256" key="1">
    <source>
        <dbReference type="ARBA" id="ARBA00022630"/>
    </source>
</evidence>
<dbReference type="OrthoDB" id="9784632at2"/>
<evidence type="ECO:0000259" key="3">
    <source>
        <dbReference type="Pfam" id="PF00724"/>
    </source>
</evidence>
<dbReference type="EMBL" id="APJX01000001">
    <property type="protein sequence ID" value="EMS81358.1"/>
    <property type="molecule type" value="Genomic_DNA"/>
</dbReference>
<organism evidence="4 5">
    <name type="scientific">Desulfotignum phosphitoxidans DSM 13687</name>
    <dbReference type="NCBI Taxonomy" id="1286635"/>
    <lineage>
        <taxon>Bacteria</taxon>
        <taxon>Pseudomonadati</taxon>
        <taxon>Thermodesulfobacteriota</taxon>
        <taxon>Desulfobacteria</taxon>
        <taxon>Desulfobacterales</taxon>
        <taxon>Desulfobacteraceae</taxon>
        <taxon>Desulfotignum</taxon>
    </lineage>
</organism>
<dbReference type="Pfam" id="PF00724">
    <property type="entry name" value="Oxidored_FMN"/>
    <property type="match status" value="1"/>
</dbReference>
<comment type="caution">
    <text evidence="4">The sequence shown here is derived from an EMBL/GenBank/DDBJ whole genome shotgun (WGS) entry which is preliminary data.</text>
</comment>
<name>S0G1Y8_9BACT</name>
<evidence type="ECO:0000313" key="5">
    <source>
        <dbReference type="Proteomes" id="UP000014216"/>
    </source>
</evidence>
<dbReference type="SUPFAM" id="SSF51395">
    <property type="entry name" value="FMN-linked oxidoreductases"/>
    <property type="match status" value="1"/>
</dbReference>